<dbReference type="PANTHER" id="PTHR43742:SF7">
    <property type="entry name" value="DIMETHYL SULFOXIDE REDUCTASE CHAIN YNFE-RELATED"/>
    <property type="match status" value="1"/>
</dbReference>
<dbReference type="SUPFAM" id="SSF50692">
    <property type="entry name" value="ADC-like"/>
    <property type="match status" value="1"/>
</dbReference>
<dbReference type="GO" id="GO:0016491">
    <property type="term" value="F:oxidoreductase activity"/>
    <property type="evidence" value="ECO:0007669"/>
    <property type="project" value="UniProtKB-KW"/>
</dbReference>
<organism evidence="6 7">
    <name type="scientific">Salmonella enterica subsp. enterica serovar Urbana str. R8-2977</name>
    <dbReference type="NCBI Taxonomy" id="913084"/>
    <lineage>
        <taxon>Bacteria</taxon>
        <taxon>Pseudomonadati</taxon>
        <taxon>Pseudomonadota</taxon>
        <taxon>Gammaproteobacteria</taxon>
        <taxon>Enterobacterales</taxon>
        <taxon>Enterobacteriaceae</taxon>
        <taxon>Salmonella</taxon>
    </lineage>
</organism>
<gene>
    <name evidence="6" type="ORF">LTSEURB_1429</name>
</gene>
<dbReference type="AlphaFoldDB" id="G5RT45"/>
<dbReference type="Gene3D" id="3.40.50.740">
    <property type="match status" value="1"/>
</dbReference>
<evidence type="ECO:0000313" key="6">
    <source>
        <dbReference type="EMBL" id="EHD05245.1"/>
    </source>
</evidence>
<dbReference type="InterPro" id="IPR009010">
    <property type="entry name" value="Asp_de-COase-like_dom_sf"/>
</dbReference>
<dbReference type="GO" id="GO:0043546">
    <property type="term" value="F:molybdopterin cofactor binding"/>
    <property type="evidence" value="ECO:0007669"/>
    <property type="project" value="InterPro"/>
</dbReference>
<reference evidence="6 7" key="1">
    <citation type="journal article" date="2011" name="BMC Genomics">
        <title>Genome sequencing reveals diversification of virulence factor content and possible host adaptation in distinct subpopulations of Salmonella enterica.</title>
        <authorList>
            <person name="den Bakker H.C."/>
            <person name="Moreno Switt A.I."/>
            <person name="Govoni G."/>
            <person name="Cummings C.A."/>
            <person name="Ranieri M.L."/>
            <person name="Degoricija L."/>
            <person name="Hoelzer K."/>
            <person name="Rodriguez-Rivera L.D."/>
            <person name="Brown S."/>
            <person name="Bolchacova E."/>
            <person name="Furtado M.R."/>
            <person name="Wiedmann M."/>
        </authorList>
    </citation>
    <scope>NUCLEOTIDE SEQUENCE [LARGE SCALE GENOMIC DNA]</scope>
    <source>
        <strain evidence="6 7">R8-2977</strain>
    </source>
</reference>
<name>G5RT45_SALET</name>
<dbReference type="InterPro" id="IPR006655">
    <property type="entry name" value="Mopterin_OxRdtase_prok_CS"/>
</dbReference>
<dbReference type="PATRIC" id="fig|913084.3.peg.1050"/>
<feature type="domain" description="Molybdopterin dinucleotide-binding" evidence="5">
    <location>
        <begin position="149"/>
        <end position="262"/>
    </location>
</feature>
<dbReference type="SUPFAM" id="SSF53706">
    <property type="entry name" value="Formate dehydrogenase/DMSO reductase, domains 1-3"/>
    <property type="match status" value="1"/>
</dbReference>
<proteinExistence type="predicted"/>
<evidence type="ECO:0000256" key="2">
    <source>
        <dbReference type="ARBA" id="ARBA00022505"/>
    </source>
</evidence>
<keyword evidence="2" id="KW-0500">Molybdenum</keyword>
<evidence type="ECO:0000256" key="4">
    <source>
        <dbReference type="ARBA" id="ARBA00023002"/>
    </source>
</evidence>
<dbReference type="PANTHER" id="PTHR43742">
    <property type="entry name" value="TRIMETHYLAMINE-N-OXIDE REDUCTASE"/>
    <property type="match status" value="1"/>
</dbReference>
<feature type="non-terminal residue" evidence="6">
    <location>
        <position position="1"/>
    </location>
</feature>
<dbReference type="Gene3D" id="3.40.228.10">
    <property type="entry name" value="Dimethylsulfoxide Reductase, domain 2"/>
    <property type="match status" value="1"/>
</dbReference>
<accession>G5RT45</accession>
<dbReference type="FunFam" id="2.40.40.20:FF:000010">
    <property type="entry name" value="Anaerobic dimethyl sulfoxide reductase subunit A"/>
    <property type="match status" value="1"/>
</dbReference>
<evidence type="ECO:0000259" key="5">
    <source>
        <dbReference type="Pfam" id="PF01568"/>
    </source>
</evidence>
<dbReference type="GO" id="GO:0030151">
    <property type="term" value="F:molybdenum ion binding"/>
    <property type="evidence" value="ECO:0007669"/>
    <property type="project" value="TreeGrafter"/>
</dbReference>
<dbReference type="Proteomes" id="UP000004776">
    <property type="component" value="Unassembled WGS sequence"/>
</dbReference>
<dbReference type="Gene3D" id="3.90.55.10">
    <property type="entry name" value="Dimethylsulfoxide Reductase, domain 3"/>
    <property type="match status" value="1"/>
</dbReference>
<evidence type="ECO:0000256" key="1">
    <source>
        <dbReference type="ARBA" id="ARBA00001942"/>
    </source>
</evidence>
<dbReference type="GO" id="GO:0009055">
    <property type="term" value="F:electron transfer activity"/>
    <property type="evidence" value="ECO:0007669"/>
    <property type="project" value="TreeGrafter"/>
</dbReference>
<dbReference type="Gene3D" id="2.40.40.20">
    <property type="match status" value="1"/>
</dbReference>
<keyword evidence="4" id="KW-0560">Oxidoreductase</keyword>
<dbReference type="PROSITE" id="PS00932">
    <property type="entry name" value="MOLYBDOPTERIN_PROK_3"/>
    <property type="match status" value="1"/>
</dbReference>
<dbReference type="InterPro" id="IPR006657">
    <property type="entry name" value="MoPterin_dinucl-bd_dom"/>
</dbReference>
<sequence>ACTRFAPACAPKFERKPIYWVLSEIARRLGDDVYQRFTEGRTQAQWLQYLYAKMQARDPALPAYDELKKMGIYKRKDPNGHFVAYKKFREDPQANPLKTPSGKIEIYSSKLAHIASTWELAEGDVISPLPIYTPTFEGWDDPKRSTFPLQLFGFHYKSRTHSSYGNIDVLQAACRQEVWINPLDAQKRGIANGDKVRVFNDRGEVRLPAKVTPRILPGVSAMGQGAWHNADMAGDKIDHGACINTLTTLRPSPLAKGNPQHTNLVEIEKI</sequence>
<dbReference type="InterPro" id="IPR050612">
    <property type="entry name" value="Prok_Mopterin_Oxidored"/>
</dbReference>
<comment type="caution">
    <text evidence="6">The sequence shown here is derived from an EMBL/GenBank/DDBJ whole genome shotgun (WGS) entry which is preliminary data.</text>
</comment>
<dbReference type="GO" id="GO:0030288">
    <property type="term" value="C:outer membrane-bounded periplasmic space"/>
    <property type="evidence" value="ECO:0007669"/>
    <property type="project" value="TreeGrafter"/>
</dbReference>
<dbReference type="CDD" id="cd02794">
    <property type="entry name" value="MopB_CT_DmsA-EC"/>
    <property type="match status" value="1"/>
</dbReference>
<protein>
    <submittedName>
        <fullName evidence="6">Anaerobic dimethyl sulfoxide reductase chain A</fullName>
    </submittedName>
</protein>
<comment type="cofactor">
    <cofactor evidence="1">
        <name>Mo-bis(molybdopterin guanine dinucleotide)</name>
        <dbReference type="ChEBI" id="CHEBI:60539"/>
    </cofactor>
</comment>
<dbReference type="GO" id="GO:0009061">
    <property type="term" value="P:anaerobic respiration"/>
    <property type="evidence" value="ECO:0007669"/>
    <property type="project" value="TreeGrafter"/>
</dbReference>
<evidence type="ECO:0000256" key="3">
    <source>
        <dbReference type="ARBA" id="ARBA00022723"/>
    </source>
</evidence>
<evidence type="ECO:0000313" key="7">
    <source>
        <dbReference type="Proteomes" id="UP000004776"/>
    </source>
</evidence>
<dbReference type="Pfam" id="PF01568">
    <property type="entry name" value="Molydop_binding"/>
    <property type="match status" value="1"/>
</dbReference>
<keyword evidence="3" id="KW-0479">Metal-binding</keyword>
<dbReference type="EMBL" id="AFCW01000584">
    <property type="protein sequence ID" value="EHD05245.1"/>
    <property type="molecule type" value="Genomic_DNA"/>
</dbReference>